<dbReference type="PANTHER" id="PTHR48174:SF5">
    <property type="entry name" value="VACUOLAR PROTEIN SORTING-ASSOCIATED PROTEIN 62"/>
    <property type="match status" value="1"/>
</dbReference>
<sequence length="467" mass="52324">MKKLMLCLLSFLVLSVFIPSDAFGSDHTYTSEEKLELIKKYAPRIWFDKNERYFPSSVEWSAPYMERYKPEGSNEYSLRSKQSLKNPGDVLDFFYGDLSSANIYVGWREAGPHTIDLKYMVWYPYNRGKLPANIENLLKFLPSGITPKNMGFGHHVGDWEGIEIRVVNGKATQVKLNYHSWNKKYNWSDFQRVDGDNIVIYSARGSHGSWKDPGNHTYLNLVVDTLQDVTSAGTAWDTWNSVEAYDFDLQEGLSGKPWPAWLSNDNTWTEAGKNPSDALAGGIRKWGNSEDGCNFTGLCVNSGGPHGPDAGSNWTGTFGPPTTALYNVSFRSASQKYLVAESDGGKNVNANRNQVGVWERFNLKRATPAEDTSCIKNGDYVNIETGSGYYLRATDKGSLDARASQPKSWEKFQLINHTDKSSCLASGDQISLKTIHGKYVVGENDGDAHADRSKIGSWEKFIFTIHE</sequence>
<dbReference type="InterPro" id="IPR009291">
    <property type="entry name" value="Vps62"/>
</dbReference>
<dbReference type="EMBL" id="JACXAH010000029">
    <property type="protein sequence ID" value="MBD1373566.1"/>
    <property type="molecule type" value="Genomic_DNA"/>
</dbReference>
<dbReference type="CDD" id="cd00257">
    <property type="entry name" value="beta-trefoil_FSCN-like"/>
    <property type="match status" value="1"/>
</dbReference>
<keyword evidence="1" id="KW-0732">Signal</keyword>
<dbReference type="AlphaFoldDB" id="A0A926NB02"/>
<comment type="caution">
    <text evidence="3">The sequence shown here is derived from an EMBL/GenBank/DDBJ whole genome shotgun (WGS) entry which is preliminary data.</text>
</comment>
<organism evidence="3 4">
    <name type="scientific">Polycladospora coralii</name>
    <dbReference type="NCBI Taxonomy" id="2771432"/>
    <lineage>
        <taxon>Bacteria</taxon>
        <taxon>Bacillati</taxon>
        <taxon>Bacillota</taxon>
        <taxon>Bacilli</taxon>
        <taxon>Bacillales</taxon>
        <taxon>Thermoactinomycetaceae</taxon>
        <taxon>Polycladospora</taxon>
    </lineage>
</organism>
<accession>A0A926NB02</accession>
<evidence type="ECO:0000313" key="4">
    <source>
        <dbReference type="Proteomes" id="UP000661691"/>
    </source>
</evidence>
<reference evidence="3" key="1">
    <citation type="submission" date="2020-09" db="EMBL/GenBank/DDBJ databases">
        <title>A novel bacterium of genus Hazenella, isolated from South China Sea.</title>
        <authorList>
            <person name="Huang H."/>
            <person name="Mo K."/>
            <person name="Hu Y."/>
        </authorList>
    </citation>
    <scope>NUCLEOTIDE SEQUENCE</scope>
    <source>
        <strain evidence="3">IB182357</strain>
    </source>
</reference>
<proteinExistence type="predicted"/>
<dbReference type="PANTHER" id="PTHR48174">
    <property type="entry name" value="DUF946 FAMILY PROTEIN"/>
    <property type="match status" value="1"/>
</dbReference>
<name>A0A926NB02_9BACL</name>
<keyword evidence="4" id="KW-1185">Reference proteome</keyword>
<dbReference type="Pfam" id="PF25490">
    <property type="entry name" value="DUF7910"/>
    <property type="match status" value="1"/>
</dbReference>
<dbReference type="InterPro" id="IPR057232">
    <property type="entry name" value="DUF7910"/>
</dbReference>
<feature type="domain" description="DUF7910" evidence="2">
    <location>
        <begin position="328"/>
        <end position="459"/>
    </location>
</feature>
<feature type="chain" id="PRO_5037849625" evidence="1">
    <location>
        <begin position="25"/>
        <end position="467"/>
    </location>
</feature>
<gene>
    <name evidence="3" type="ORF">IC620_14555</name>
</gene>
<dbReference type="Gene3D" id="2.80.10.50">
    <property type="match status" value="2"/>
</dbReference>
<dbReference type="InterPro" id="IPR008999">
    <property type="entry name" value="Actin-crosslinking"/>
</dbReference>
<evidence type="ECO:0000256" key="1">
    <source>
        <dbReference type="SAM" id="SignalP"/>
    </source>
</evidence>
<protein>
    <submittedName>
        <fullName evidence="3">Vps62-related protein</fullName>
    </submittedName>
</protein>
<dbReference type="Pfam" id="PF06101">
    <property type="entry name" value="Vps62"/>
    <property type="match status" value="1"/>
</dbReference>
<feature type="signal peptide" evidence="1">
    <location>
        <begin position="1"/>
        <end position="24"/>
    </location>
</feature>
<evidence type="ECO:0000313" key="3">
    <source>
        <dbReference type="EMBL" id="MBD1373566.1"/>
    </source>
</evidence>
<dbReference type="Proteomes" id="UP000661691">
    <property type="component" value="Unassembled WGS sequence"/>
</dbReference>
<evidence type="ECO:0000259" key="2">
    <source>
        <dbReference type="Pfam" id="PF25490"/>
    </source>
</evidence>
<dbReference type="RefSeq" id="WP_191141091.1">
    <property type="nucleotide sequence ID" value="NZ_JACXAG020000013.1"/>
</dbReference>
<dbReference type="SUPFAM" id="SSF50405">
    <property type="entry name" value="Actin-crosslinking proteins"/>
    <property type="match status" value="1"/>
</dbReference>